<feature type="transmembrane region" description="Helical" evidence="1">
    <location>
        <begin position="51"/>
        <end position="72"/>
    </location>
</feature>
<evidence type="ECO:0000313" key="3">
    <source>
        <dbReference type="Proteomes" id="UP000077248"/>
    </source>
</evidence>
<dbReference type="RefSeq" id="XP_018383643.1">
    <property type="nucleotide sequence ID" value="XM_018525462.1"/>
</dbReference>
<organism evidence="2 3">
    <name type="scientific">Alternaria alternata</name>
    <name type="common">Alternaria rot fungus</name>
    <name type="synonym">Torula alternata</name>
    <dbReference type="NCBI Taxonomy" id="5599"/>
    <lineage>
        <taxon>Eukaryota</taxon>
        <taxon>Fungi</taxon>
        <taxon>Dikarya</taxon>
        <taxon>Ascomycota</taxon>
        <taxon>Pezizomycotina</taxon>
        <taxon>Dothideomycetes</taxon>
        <taxon>Pleosporomycetidae</taxon>
        <taxon>Pleosporales</taxon>
        <taxon>Pleosporineae</taxon>
        <taxon>Pleosporaceae</taxon>
        <taxon>Alternaria</taxon>
        <taxon>Alternaria sect. Alternaria</taxon>
        <taxon>Alternaria alternata complex</taxon>
    </lineage>
</organism>
<feature type="transmembrane region" description="Helical" evidence="1">
    <location>
        <begin position="328"/>
        <end position="348"/>
    </location>
</feature>
<dbReference type="GeneID" id="29111056"/>
<protein>
    <submittedName>
        <fullName evidence="2">Uncharacterized protein</fullName>
    </submittedName>
</protein>
<dbReference type="AlphaFoldDB" id="A0A177DGL2"/>
<keyword evidence="3" id="KW-1185">Reference proteome</keyword>
<keyword evidence="1" id="KW-1133">Transmembrane helix</keyword>
<dbReference type="EMBL" id="KV441484">
    <property type="protein sequence ID" value="OAG18222.1"/>
    <property type="molecule type" value="Genomic_DNA"/>
</dbReference>
<name>A0A177DGL2_ALTAL</name>
<feature type="transmembrane region" description="Helical" evidence="1">
    <location>
        <begin position="181"/>
        <end position="200"/>
    </location>
</feature>
<dbReference type="OMA" id="EWAISTI"/>
<keyword evidence="1" id="KW-0472">Membrane</keyword>
<keyword evidence="1" id="KW-0812">Transmembrane</keyword>
<dbReference type="KEGG" id="aalt:CC77DRAFT_1022432"/>
<dbReference type="PANTHER" id="PTHR35043:SF8">
    <property type="entry name" value="DUF4220 DOMAIN-CONTAINING PROTEIN"/>
    <property type="match status" value="1"/>
</dbReference>
<evidence type="ECO:0000313" key="2">
    <source>
        <dbReference type="EMBL" id="OAG18222.1"/>
    </source>
</evidence>
<dbReference type="VEuPathDB" id="FungiDB:CC77DRAFT_1022432"/>
<reference evidence="2 3" key="1">
    <citation type="submission" date="2016-05" db="EMBL/GenBank/DDBJ databases">
        <title>Comparative analysis of secretome profiles of manganese(II)-oxidizing ascomycete fungi.</title>
        <authorList>
            <consortium name="DOE Joint Genome Institute"/>
            <person name="Zeiner C.A."/>
            <person name="Purvine S.O."/>
            <person name="Zink E.M."/>
            <person name="Wu S."/>
            <person name="Pasa-Tolic L."/>
            <person name="Chaput D.L."/>
            <person name="Haridas S."/>
            <person name="Grigoriev I.V."/>
            <person name="Santelli C.M."/>
            <person name="Hansel C.M."/>
        </authorList>
    </citation>
    <scope>NUCLEOTIDE SEQUENCE [LARGE SCALE GENOMIC DNA]</scope>
    <source>
        <strain evidence="2 3">SRC1lrK2f</strain>
    </source>
</reference>
<feature type="transmembrane region" description="Helical" evidence="1">
    <location>
        <begin position="21"/>
        <end position="39"/>
    </location>
</feature>
<feature type="transmembrane region" description="Helical" evidence="1">
    <location>
        <begin position="151"/>
        <end position="169"/>
    </location>
</feature>
<feature type="transmembrane region" description="Helical" evidence="1">
    <location>
        <begin position="294"/>
        <end position="316"/>
    </location>
</feature>
<proteinExistence type="predicted"/>
<dbReference type="PANTHER" id="PTHR35043">
    <property type="entry name" value="TRANSCRIPTION FACTOR DOMAIN-CONTAINING PROTEIN"/>
    <property type="match status" value="1"/>
</dbReference>
<evidence type="ECO:0000256" key="1">
    <source>
        <dbReference type="SAM" id="Phobius"/>
    </source>
</evidence>
<accession>A0A177DGL2</accession>
<sequence>MNSTLVHGWVASPNERGTIDIVWSCIVTMFLCSWSVLFLNVPDKHDFRSYLATKLSWVAFTIFFPEILASFAQVQFLSARNSVSAFTKLGYRDWSMTHAFFADMGGFMLDPPDYPPFPVNAHQIHYLVEHGFIDFPSIQRDTIQDRNKADAFVRILTSIQILWFALQCIGRAIQHLNVSMLELDVVAIVLCTFPTFYFWFHKPLDVDTTVTLYLEGSLELKDVLVLAEGVAKRPFELTPLDFINPPPDPYQILDPIMWGLEHLLRLGTNSAHVPITRFKNTSRMNPGKVTVSEWAISTIISLTFICIHFVAWDFNFPSPLERNISRSAFVLLLGTGFTFGNLWFLTMWQLPNLCRQLGIPQVDTVTQLMYQIHPILQYALTIPHFGAYGLARLFIIIEGFASLRALPASSFRGVEWSDMFPHI</sequence>
<dbReference type="Proteomes" id="UP000077248">
    <property type="component" value="Unassembled WGS sequence"/>
</dbReference>
<gene>
    <name evidence="2" type="ORF">CC77DRAFT_1022432</name>
</gene>